<proteinExistence type="predicted"/>
<dbReference type="Proteomes" id="UP000245370">
    <property type="component" value="Unassembled WGS sequence"/>
</dbReference>
<dbReference type="OrthoDB" id="9778341at2"/>
<evidence type="ECO:0000256" key="1">
    <source>
        <dbReference type="SAM" id="Phobius"/>
    </source>
</evidence>
<dbReference type="EMBL" id="QFRJ01000014">
    <property type="protein sequence ID" value="PWH82244.1"/>
    <property type="molecule type" value="Genomic_DNA"/>
</dbReference>
<name>A0A2U2X3B6_9FLAO</name>
<protein>
    <submittedName>
        <fullName evidence="2">Uncharacterized protein</fullName>
    </submittedName>
</protein>
<sequence>MDTILLYIGFSAILLYFIVKSLYSLRNNSKYTFTNKFKKHLDQDLSRSLNHVQQALDNAGFKNVKFYNAENWFKAQSRLNSSSFTEEIVIKVRGDNEMAIVFFKSVCPISTLVFNLGKNRRNFKKFETELEKLIE</sequence>
<evidence type="ECO:0000313" key="3">
    <source>
        <dbReference type="Proteomes" id="UP000245370"/>
    </source>
</evidence>
<organism evidence="2 3">
    <name type="scientific">Brumimicrobium oceani</name>
    <dbReference type="NCBI Taxonomy" id="2100725"/>
    <lineage>
        <taxon>Bacteria</taxon>
        <taxon>Pseudomonadati</taxon>
        <taxon>Bacteroidota</taxon>
        <taxon>Flavobacteriia</taxon>
        <taxon>Flavobacteriales</taxon>
        <taxon>Crocinitomicaceae</taxon>
        <taxon>Brumimicrobium</taxon>
    </lineage>
</organism>
<dbReference type="RefSeq" id="WP_109360473.1">
    <property type="nucleotide sequence ID" value="NZ_QFRJ01000014.1"/>
</dbReference>
<gene>
    <name evidence="2" type="ORF">DIT68_14160</name>
</gene>
<evidence type="ECO:0000313" key="2">
    <source>
        <dbReference type="EMBL" id="PWH82244.1"/>
    </source>
</evidence>
<accession>A0A2U2X3B6</accession>
<reference evidence="2 3" key="2">
    <citation type="submission" date="2018-05" db="EMBL/GenBank/DDBJ databases">
        <authorList>
            <person name="Lanie J.A."/>
            <person name="Ng W.-L."/>
            <person name="Kazmierczak K.M."/>
            <person name="Andrzejewski T.M."/>
            <person name="Davidsen T.M."/>
            <person name="Wayne K.J."/>
            <person name="Tettelin H."/>
            <person name="Glass J.I."/>
            <person name="Rusch D."/>
            <person name="Podicherti R."/>
            <person name="Tsui H.-C.T."/>
            <person name="Winkler M.E."/>
        </authorList>
    </citation>
    <scope>NUCLEOTIDE SEQUENCE [LARGE SCALE GENOMIC DNA]</scope>
    <source>
        <strain evidence="2 3">C305</strain>
    </source>
</reference>
<keyword evidence="1" id="KW-0472">Membrane</keyword>
<keyword evidence="1" id="KW-0812">Transmembrane</keyword>
<keyword evidence="1" id="KW-1133">Transmembrane helix</keyword>
<feature type="transmembrane region" description="Helical" evidence="1">
    <location>
        <begin position="6"/>
        <end position="23"/>
    </location>
</feature>
<dbReference type="AlphaFoldDB" id="A0A2U2X3B6"/>
<reference evidence="2 3" key="1">
    <citation type="submission" date="2018-05" db="EMBL/GenBank/DDBJ databases">
        <title>Brumimicrobium oceani sp. nov., isolated from coastal sediment.</title>
        <authorList>
            <person name="Kou Y."/>
        </authorList>
    </citation>
    <scope>NUCLEOTIDE SEQUENCE [LARGE SCALE GENOMIC DNA]</scope>
    <source>
        <strain evidence="2 3">C305</strain>
    </source>
</reference>
<keyword evidence="3" id="KW-1185">Reference proteome</keyword>
<comment type="caution">
    <text evidence="2">The sequence shown here is derived from an EMBL/GenBank/DDBJ whole genome shotgun (WGS) entry which is preliminary data.</text>
</comment>